<evidence type="ECO:0000313" key="7">
    <source>
        <dbReference type="EMBL" id="PQB04351.1"/>
    </source>
</evidence>
<evidence type="ECO:0000259" key="6">
    <source>
        <dbReference type="Pfam" id="PF04357"/>
    </source>
</evidence>
<reference evidence="7 8" key="1">
    <citation type="submission" date="2016-11" db="EMBL/GenBank/DDBJ databases">
        <title>Trade-off between light-utilization and light-protection in marine flavobacteria.</title>
        <authorList>
            <person name="Kumagai Y."/>
        </authorList>
    </citation>
    <scope>NUCLEOTIDE SEQUENCE [LARGE SCALE GENOMIC DNA]</scope>
    <source>
        <strain evidence="7 8">NBRC 107741</strain>
    </source>
</reference>
<keyword evidence="2" id="KW-0812">Transmembrane</keyword>
<dbReference type="PANTHER" id="PTHR36985">
    <property type="entry name" value="TRANSLOCATION AND ASSEMBLY MODULE SUBUNIT TAMB"/>
    <property type="match status" value="1"/>
</dbReference>
<dbReference type="OrthoDB" id="680700at2"/>
<protein>
    <submittedName>
        <fullName evidence="7">N-acetyl-gamma-glutamyl-phosphate reductase</fullName>
    </submittedName>
</protein>
<feature type="region of interest" description="Disordered" evidence="5">
    <location>
        <begin position="1439"/>
        <end position="1462"/>
    </location>
</feature>
<dbReference type="InterPro" id="IPR007452">
    <property type="entry name" value="TamB_C"/>
</dbReference>
<keyword evidence="8" id="KW-1185">Reference proteome</keyword>
<proteinExistence type="predicted"/>
<feature type="domain" description="Translocation and assembly module TamB C-terminal" evidence="6">
    <location>
        <begin position="999"/>
        <end position="1419"/>
    </location>
</feature>
<comment type="caution">
    <text evidence="7">The sequence shown here is derived from an EMBL/GenBank/DDBJ whole genome shotgun (WGS) entry which is preliminary data.</text>
</comment>
<organism evidence="7 8">
    <name type="scientific">Aureitalea marina</name>
    <dbReference type="NCBI Taxonomy" id="930804"/>
    <lineage>
        <taxon>Bacteria</taxon>
        <taxon>Pseudomonadati</taxon>
        <taxon>Bacteroidota</taxon>
        <taxon>Flavobacteriia</taxon>
        <taxon>Flavobacteriales</taxon>
        <taxon>Flavobacteriaceae</taxon>
        <taxon>Aureitalea</taxon>
    </lineage>
</organism>
<dbReference type="GO" id="GO:0005886">
    <property type="term" value="C:plasma membrane"/>
    <property type="evidence" value="ECO:0007669"/>
    <property type="project" value="InterPro"/>
</dbReference>
<dbReference type="GO" id="GO:0009306">
    <property type="term" value="P:protein secretion"/>
    <property type="evidence" value="ECO:0007669"/>
    <property type="project" value="InterPro"/>
</dbReference>
<evidence type="ECO:0000313" key="8">
    <source>
        <dbReference type="Proteomes" id="UP000239800"/>
    </source>
</evidence>
<name>A0A2S7KP05_9FLAO</name>
<evidence type="ECO:0000256" key="5">
    <source>
        <dbReference type="SAM" id="MobiDB-lite"/>
    </source>
</evidence>
<sequence length="1462" mass="164971">MLLVSIIVILSIPAVQTRIAKIVTNRINEDFGTKISIDRLGLNWKGQIDVRKIYIEDHQQDTLIAVDRLNTTIQSVRNLLNDKLDFGDIRLRGTSFYITTYPGDEEHNLDIFLAKFDSDKPPSTNQKVFELFATRILIEDGRFRVIDLNDEEPLAVQFDDLFIDIQDFLIYNEDISTRINHLSLKALKGYEIGDLEGDYCYNSERMTLENMLLTTEDSQIKGDLSMDYAEKGMQDFKNNVKLIADLRDSRVSTNDIKVFYDEFGSNIDILVEGNLEGTLNSFIFQNVELSTLSSRVQGYFEFDDLFQDDKGLRFRAYDHIIRSNRRDLTRLLPDILGTSLPPELAELGYFTLRGNTVLDLEQLAVESQLETLLGQAEIDIDMEDISQIDTTTYGGTVITDGFNLGPLLGFPDLQQVTADVRVDGSGFSRETVNTLIQGRVDSLRFMDYNYSNIQVAGTFSKPEFNGKVQIDDPNLQMDFNGLVDITQSFNQYDFTADVEYMELNQLNLIKRDSISVFAGEVNMKISGTSEDDVQGTIEFKETFYQNEEEDYYFDDFLIIANRNGEDRSIEIRSPDILNGSLRGQFEILAIPDLFRNGIGSIYANYQPQEVTDNQFLSYEFEIYNKIVEVFVPEIQLGENTKIRGSVSSDESEFKLNFNSPEVLLYGNYLNKVKLQVDNDNPIYNTYISVDSIHTDQYRVTDLSLINKTLNDTLYIQSQFKGGDQKEDRFNLSLYHTINPNGKSVVGMKRSTIEYKENTWYLNKENNQNNKVVFDNDFQDVKIDSLVLNHEQEYIRMAGMLKGSNQKDVRVEFSEVNIDNITPKIDSLELDGRVNGSLRLLQQEGAYLPTADVEVTGVEMNEIPLGDLTLDITGNEDLTYYQVDSRLANEQTTLFSLIGGVDTTNDKPILDLDVNFREFKLATIEPFVADIFSDIRGDLSGQFKVSGVYDSPEMDGQLFLDGSGMKVPYLNLDFDLADNTLIFLDKQSFNLSRTTIIDTEYGTEAALFGSVTHEDFGNWNMDLKVESDRMLVLNTPPDEDELYYGTAFISGNAQFSGPLDELTIDAAATTESGTTFKIPISDAQSIGDDSFIYFISPEEKQARLSGEEFESKRVKGLTLNFDLDINENAEVEILVDQTNNSTLKGRGVGTLLIRINTLGKFDMFGDFLVINGTYDFKYKTLIQKQFEVLSGGSITWDGSPTGANLNLSAKYNTRANPSVLLDNPTANRKIPVEVLIDLSGEILQPDLDFRIDFPETSSTLKAELEYKLQNDQERESQALFLISTGSFRGDTGAFTNAGGSLVTESVNAIVADIFAGDDNKFSVIPYYETGSRTINQETADQLGVELTTQISERILINGKVGIPVGGVTDTQVAGDIEIQWLVNEDGSMRMSFFNRQADIQFIGEDQIFEQGAGISYSVDFDTFKELVDKLFNKEISLESEEENNNIVPDDNSYPVNFKPKNDN</sequence>
<dbReference type="Pfam" id="PF04357">
    <property type="entry name" value="TamB"/>
    <property type="match status" value="1"/>
</dbReference>
<dbReference type="EMBL" id="MQUB01000001">
    <property type="protein sequence ID" value="PQB04351.1"/>
    <property type="molecule type" value="Genomic_DNA"/>
</dbReference>
<dbReference type="Proteomes" id="UP000239800">
    <property type="component" value="Unassembled WGS sequence"/>
</dbReference>
<keyword evidence="3" id="KW-1133">Transmembrane helix</keyword>
<evidence type="ECO:0000256" key="4">
    <source>
        <dbReference type="ARBA" id="ARBA00023136"/>
    </source>
</evidence>
<evidence type="ECO:0000256" key="2">
    <source>
        <dbReference type="ARBA" id="ARBA00022692"/>
    </source>
</evidence>
<comment type="subcellular location">
    <subcellularLocation>
        <location evidence="1">Membrane</location>
        <topology evidence="1">Single-pass membrane protein</topology>
    </subcellularLocation>
</comment>
<evidence type="ECO:0000256" key="1">
    <source>
        <dbReference type="ARBA" id="ARBA00004167"/>
    </source>
</evidence>
<dbReference type="PANTHER" id="PTHR36985:SF1">
    <property type="entry name" value="TRANSLOCATION AND ASSEMBLY MODULE SUBUNIT TAMB"/>
    <property type="match status" value="1"/>
</dbReference>
<accession>A0A2S7KP05</accession>
<evidence type="ECO:0000256" key="3">
    <source>
        <dbReference type="ARBA" id="ARBA00022989"/>
    </source>
</evidence>
<keyword evidence="4" id="KW-0472">Membrane</keyword>
<gene>
    <name evidence="7" type="ORF">BST85_05150</name>
</gene>